<sequence>MVNCSSLARISTLIRNLPILPVLARPNTSVPGEAGGGGGGGGIGKIFILVPFVDDDVCLMFRSLLINDLTLDDDDDAFGKSVVDCACIGNIGDNEDNGYANDDILVLRGINNGSCPFNEGVDVSFKHDDDESDSNDDDVVVVVEESGRITCGDLRLAAKPNSCIDIERCLSNLSEDDDCLSPLRV</sequence>
<reference evidence="1 2" key="1">
    <citation type="journal article" date="2018" name="J. Allergy Clin. Immunol.">
        <title>High-quality assembly of Dermatophagoides pteronyssinus genome and transcriptome reveals a wide range of novel allergens.</title>
        <authorList>
            <person name="Liu X.Y."/>
            <person name="Yang K.Y."/>
            <person name="Wang M.Q."/>
            <person name="Kwok J.S."/>
            <person name="Zeng X."/>
            <person name="Yang Z."/>
            <person name="Xiao X.J."/>
            <person name="Lau C.P."/>
            <person name="Li Y."/>
            <person name="Huang Z.M."/>
            <person name="Ba J.G."/>
            <person name="Yim A.K."/>
            <person name="Ouyang C.Y."/>
            <person name="Ngai S.M."/>
            <person name="Chan T.F."/>
            <person name="Leung E.L."/>
            <person name="Liu L."/>
            <person name="Liu Z.G."/>
            <person name="Tsui S.K."/>
        </authorList>
    </citation>
    <scope>NUCLEOTIDE SEQUENCE [LARGE SCALE GENOMIC DNA]</scope>
    <source>
        <strain evidence="1">Derp</strain>
    </source>
</reference>
<keyword evidence="2" id="KW-1185">Reference proteome</keyword>
<proteinExistence type="predicted"/>
<gene>
    <name evidence="1" type="ORF">DERP_005272</name>
</gene>
<dbReference type="Proteomes" id="UP000887458">
    <property type="component" value="Unassembled WGS sequence"/>
</dbReference>
<evidence type="ECO:0000313" key="2">
    <source>
        <dbReference type="Proteomes" id="UP000887458"/>
    </source>
</evidence>
<protein>
    <submittedName>
        <fullName evidence="1">Uncharacterized protein</fullName>
    </submittedName>
</protein>
<comment type="caution">
    <text evidence="1">The sequence shown here is derived from an EMBL/GenBank/DDBJ whole genome shotgun (WGS) entry which is preliminary data.</text>
</comment>
<dbReference type="EMBL" id="NJHN03000031">
    <property type="protein sequence ID" value="KAH9423691.1"/>
    <property type="molecule type" value="Genomic_DNA"/>
</dbReference>
<accession>A0ABQ8JM39</accession>
<name>A0ABQ8JM39_DERPT</name>
<organism evidence="1 2">
    <name type="scientific">Dermatophagoides pteronyssinus</name>
    <name type="common">European house dust mite</name>
    <dbReference type="NCBI Taxonomy" id="6956"/>
    <lineage>
        <taxon>Eukaryota</taxon>
        <taxon>Metazoa</taxon>
        <taxon>Ecdysozoa</taxon>
        <taxon>Arthropoda</taxon>
        <taxon>Chelicerata</taxon>
        <taxon>Arachnida</taxon>
        <taxon>Acari</taxon>
        <taxon>Acariformes</taxon>
        <taxon>Sarcoptiformes</taxon>
        <taxon>Astigmata</taxon>
        <taxon>Psoroptidia</taxon>
        <taxon>Analgoidea</taxon>
        <taxon>Pyroglyphidae</taxon>
        <taxon>Dermatophagoidinae</taxon>
        <taxon>Dermatophagoides</taxon>
    </lineage>
</organism>
<evidence type="ECO:0000313" key="1">
    <source>
        <dbReference type="EMBL" id="KAH9423691.1"/>
    </source>
</evidence>
<reference evidence="1 2" key="2">
    <citation type="journal article" date="2022" name="Mol. Biol. Evol.">
        <title>Comparative Genomics Reveals Insights into the Divergent Evolution of Astigmatic Mites and Household Pest Adaptations.</title>
        <authorList>
            <person name="Xiong Q."/>
            <person name="Wan A.T."/>
            <person name="Liu X."/>
            <person name="Fung C.S."/>
            <person name="Xiao X."/>
            <person name="Malainual N."/>
            <person name="Hou J."/>
            <person name="Wang L."/>
            <person name="Wang M."/>
            <person name="Yang K.Y."/>
            <person name="Cui Y."/>
            <person name="Leung E.L."/>
            <person name="Nong W."/>
            <person name="Shin S.K."/>
            <person name="Au S.W."/>
            <person name="Jeong K.Y."/>
            <person name="Chew F.T."/>
            <person name="Hui J.H."/>
            <person name="Leung T.F."/>
            <person name="Tungtrongchitr A."/>
            <person name="Zhong N."/>
            <person name="Liu Z."/>
            <person name="Tsui S.K."/>
        </authorList>
    </citation>
    <scope>NUCLEOTIDE SEQUENCE [LARGE SCALE GENOMIC DNA]</scope>
    <source>
        <strain evidence="1">Derp</strain>
    </source>
</reference>